<reference evidence="3" key="1">
    <citation type="submission" date="2016-06" db="UniProtKB">
        <authorList>
            <consortium name="WormBaseParasite"/>
        </authorList>
    </citation>
    <scope>IDENTIFICATION</scope>
</reference>
<dbReference type="EMBL" id="UZAM01012109">
    <property type="protein sequence ID" value="VDP20086.1"/>
    <property type="molecule type" value="Genomic_DNA"/>
</dbReference>
<dbReference type="Proteomes" id="UP000270296">
    <property type="component" value="Unassembled WGS sequence"/>
</dbReference>
<evidence type="ECO:0000313" key="3">
    <source>
        <dbReference type="WBParaSite" id="SBAD_0000923701-mRNA-1"/>
    </source>
</evidence>
<organism evidence="3">
    <name type="scientific">Soboliphyme baturini</name>
    <dbReference type="NCBI Taxonomy" id="241478"/>
    <lineage>
        <taxon>Eukaryota</taxon>
        <taxon>Metazoa</taxon>
        <taxon>Ecdysozoa</taxon>
        <taxon>Nematoda</taxon>
        <taxon>Enoplea</taxon>
        <taxon>Dorylaimia</taxon>
        <taxon>Dioctophymatida</taxon>
        <taxon>Dioctophymatoidea</taxon>
        <taxon>Soboliphymatidae</taxon>
        <taxon>Soboliphyme</taxon>
    </lineage>
</organism>
<keyword evidence="2" id="KW-1185">Reference proteome</keyword>
<protein>
    <submittedName>
        <fullName evidence="1 3">Uncharacterized protein</fullName>
    </submittedName>
</protein>
<accession>A0A183IZ68</accession>
<dbReference type="AlphaFoldDB" id="A0A183IZ68"/>
<gene>
    <name evidence="1" type="ORF">SBAD_LOCUS8916</name>
</gene>
<evidence type="ECO:0000313" key="2">
    <source>
        <dbReference type="Proteomes" id="UP000270296"/>
    </source>
</evidence>
<evidence type="ECO:0000313" key="1">
    <source>
        <dbReference type="EMBL" id="VDP20086.1"/>
    </source>
</evidence>
<proteinExistence type="predicted"/>
<reference evidence="1 2" key="2">
    <citation type="submission" date="2018-11" db="EMBL/GenBank/DDBJ databases">
        <authorList>
            <consortium name="Pathogen Informatics"/>
        </authorList>
    </citation>
    <scope>NUCLEOTIDE SEQUENCE [LARGE SCALE GENOMIC DNA]</scope>
</reference>
<sequence>MDHKKRLVCYCEDVLHFLEFCKAGEASLQAMNFWGRVAVIDFIVGLRDQANDVMFRKISYVLFDPEGGGRMR</sequence>
<dbReference type="WBParaSite" id="SBAD_0000923701-mRNA-1">
    <property type="protein sequence ID" value="SBAD_0000923701-mRNA-1"/>
    <property type="gene ID" value="SBAD_0000923701"/>
</dbReference>
<name>A0A183IZ68_9BILA</name>